<dbReference type="AlphaFoldDB" id="A0AAW8RM84"/>
<dbReference type="Proteomes" id="UP001260773">
    <property type="component" value="Unassembled WGS sequence"/>
</dbReference>
<reference evidence="1" key="1">
    <citation type="submission" date="2023-03" db="EMBL/GenBank/DDBJ databases">
        <authorList>
            <person name="Shen W."/>
            <person name="Cai J."/>
        </authorList>
    </citation>
    <scope>NUCLEOTIDE SEQUENCE</scope>
    <source>
        <strain evidence="1">P33-2</strain>
    </source>
</reference>
<evidence type="ECO:0000313" key="1">
    <source>
        <dbReference type="EMBL" id="MDT2400925.1"/>
    </source>
</evidence>
<evidence type="ECO:0008006" key="3">
    <source>
        <dbReference type="Google" id="ProtNLM"/>
    </source>
</evidence>
<gene>
    <name evidence="1" type="ORF">P7D43_00955</name>
</gene>
<evidence type="ECO:0000313" key="2">
    <source>
        <dbReference type="Proteomes" id="UP001260773"/>
    </source>
</evidence>
<protein>
    <recommendedName>
        <fullName evidence="3">DUF2479 domain-containing protein</fullName>
    </recommendedName>
</protein>
<organism evidence="1 2">
    <name type="scientific">Enterococcus avium</name>
    <name type="common">Streptococcus avium</name>
    <dbReference type="NCBI Taxonomy" id="33945"/>
    <lineage>
        <taxon>Bacteria</taxon>
        <taxon>Bacillati</taxon>
        <taxon>Bacillota</taxon>
        <taxon>Bacilli</taxon>
        <taxon>Lactobacillales</taxon>
        <taxon>Enterococcaceae</taxon>
        <taxon>Enterococcus</taxon>
    </lineage>
</organism>
<dbReference type="RefSeq" id="WP_311864697.1">
    <property type="nucleotide sequence ID" value="NZ_JARPWH010000001.1"/>
</dbReference>
<comment type="caution">
    <text evidence="1">The sequence shown here is derived from an EMBL/GenBank/DDBJ whole genome shotgun (WGS) entry which is preliminary data.</text>
</comment>
<dbReference type="EMBL" id="JARPWH010000001">
    <property type="protein sequence ID" value="MDT2400925.1"/>
    <property type="molecule type" value="Genomic_DNA"/>
</dbReference>
<sequence length="176" mass="20349">MNLEINGLPIIEVTDFFITDYDLIAFDAKIDPIVLKLSFLPFYGNHITDENLFEFKFDGKTYLGRFGKLVYDKRGNVRFYLTTATIKNESSLGKILYSNDVTMINVVKQTVAQEKKINKLIDILKEKNILSDQEINTFEDYLSPTPDGIDINREVRDLKEYLSETSNTIEDIKNED</sequence>
<proteinExistence type="predicted"/>
<name>A0AAW8RM84_ENTAV</name>
<accession>A0AAW8RM84</accession>